<keyword evidence="10" id="KW-0407">Ion channel</keyword>
<dbReference type="GO" id="GO:0016020">
    <property type="term" value="C:membrane"/>
    <property type="evidence" value="ECO:0007669"/>
    <property type="project" value="UniProtKB-SubCell"/>
</dbReference>
<dbReference type="EMBL" id="LUCM01004553">
    <property type="protein sequence ID" value="KAA0194187.1"/>
    <property type="molecule type" value="Genomic_DNA"/>
</dbReference>
<keyword evidence="7" id="KW-0675">Receptor</keyword>
<gene>
    <name evidence="14" type="ORF">FBUS_08796</name>
</gene>
<evidence type="ECO:0000256" key="7">
    <source>
        <dbReference type="ARBA" id="ARBA00023170"/>
    </source>
</evidence>
<dbReference type="GO" id="GO:0015276">
    <property type="term" value="F:ligand-gated monoatomic ion channel activity"/>
    <property type="evidence" value="ECO:0007669"/>
    <property type="project" value="InterPro"/>
</dbReference>
<evidence type="ECO:0000256" key="10">
    <source>
        <dbReference type="ARBA" id="ARBA00023303"/>
    </source>
</evidence>
<dbReference type="Gene3D" id="3.40.190.10">
    <property type="entry name" value="Periplasmic binding protein-like II"/>
    <property type="match status" value="3"/>
</dbReference>
<dbReference type="OrthoDB" id="5984008at2759"/>
<keyword evidence="8" id="KW-0325">Glycoprotein</keyword>
<dbReference type="Gene3D" id="1.10.287.70">
    <property type="match status" value="1"/>
</dbReference>
<organism evidence="14 15">
    <name type="scientific">Fasciolopsis buskii</name>
    <dbReference type="NCBI Taxonomy" id="27845"/>
    <lineage>
        <taxon>Eukaryota</taxon>
        <taxon>Metazoa</taxon>
        <taxon>Spiralia</taxon>
        <taxon>Lophotrochozoa</taxon>
        <taxon>Platyhelminthes</taxon>
        <taxon>Trematoda</taxon>
        <taxon>Digenea</taxon>
        <taxon>Plagiorchiida</taxon>
        <taxon>Echinostomata</taxon>
        <taxon>Echinostomatoidea</taxon>
        <taxon>Fasciolidae</taxon>
        <taxon>Fasciolopsis</taxon>
    </lineage>
</organism>
<keyword evidence="5" id="KW-0406">Ion transport</keyword>
<evidence type="ECO:0000256" key="8">
    <source>
        <dbReference type="ARBA" id="ARBA00023180"/>
    </source>
</evidence>
<evidence type="ECO:0000256" key="5">
    <source>
        <dbReference type="ARBA" id="ARBA00023065"/>
    </source>
</evidence>
<feature type="transmembrane region" description="Helical" evidence="11">
    <location>
        <begin position="534"/>
        <end position="556"/>
    </location>
</feature>
<dbReference type="Proteomes" id="UP000728185">
    <property type="component" value="Unassembled WGS sequence"/>
</dbReference>
<proteinExistence type="predicted"/>
<name>A0A8E0VKA7_9TREM</name>
<evidence type="ECO:0000313" key="15">
    <source>
        <dbReference type="Proteomes" id="UP000728185"/>
    </source>
</evidence>
<dbReference type="AlphaFoldDB" id="A0A8E0VKA7"/>
<evidence type="ECO:0000256" key="1">
    <source>
        <dbReference type="ARBA" id="ARBA00004141"/>
    </source>
</evidence>
<dbReference type="SMART" id="SM00079">
    <property type="entry name" value="PBPe"/>
    <property type="match status" value="1"/>
</dbReference>
<keyword evidence="4 11" id="KW-1133">Transmembrane helix</keyword>
<keyword evidence="9" id="KW-1071">Ligand-gated ion channel</keyword>
<dbReference type="PANTHER" id="PTHR18966">
    <property type="entry name" value="IONOTROPIC GLUTAMATE RECEPTOR"/>
    <property type="match status" value="1"/>
</dbReference>
<feature type="transmembrane region" description="Helical" evidence="11">
    <location>
        <begin position="305"/>
        <end position="327"/>
    </location>
</feature>
<evidence type="ECO:0000256" key="9">
    <source>
        <dbReference type="ARBA" id="ARBA00023286"/>
    </source>
</evidence>
<evidence type="ECO:0008006" key="16">
    <source>
        <dbReference type="Google" id="ProtNLM"/>
    </source>
</evidence>
<accession>A0A8E0VKA7</accession>
<dbReference type="InterPro" id="IPR015683">
    <property type="entry name" value="Ionotropic_Glu_rcpt"/>
</dbReference>
<dbReference type="SMART" id="SM00918">
    <property type="entry name" value="Lig_chan-Glu_bd"/>
    <property type="match status" value="1"/>
</dbReference>
<keyword evidence="2" id="KW-0813">Transport</keyword>
<feature type="transmembrane region" description="Helical" evidence="11">
    <location>
        <begin position="235"/>
        <end position="253"/>
    </location>
</feature>
<comment type="caution">
    <text evidence="14">The sequence shown here is derived from an EMBL/GenBank/DDBJ whole genome shotgun (WGS) entry which is preliminary data.</text>
</comment>
<comment type="subcellular location">
    <subcellularLocation>
        <location evidence="1">Membrane</location>
        <topology evidence="1">Multi-pass membrane protein</topology>
    </subcellularLocation>
</comment>
<evidence type="ECO:0000256" key="4">
    <source>
        <dbReference type="ARBA" id="ARBA00022989"/>
    </source>
</evidence>
<keyword evidence="6 11" id="KW-0472">Membrane</keyword>
<reference evidence="14" key="1">
    <citation type="submission" date="2019-05" db="EMBL/GenBank/DDBJ databases">
        <title>Annotation for the trematode Fasciolopsis buski.</title>
        <authorList>
            <person name="Choi Y.-J."/>
        </authorList>
    </citation>
    <scope>NUCLEOTIDE SEQUENCE</scope>
    <source>
        <strain evidence="14">HT</strain>
        <tissue evidence="14">Whole worm</tissue>
    </source>
</reference>
<evidence type="ECO:0000256" key="6">
    <source>
        <dbReference type="ARBA" id="ARBA00023136"/>
    </source>
</evidence>
<sequence length="579" mass="65994">MQISSDAWPPPRERGAQYSSFCEMDEPKLTVNTRYYQFVNSVTSLPTRIGTMGAIAFNGSYFNKNSKFRLHSCALSTIASASYCEDTGSTYSYTYNALETETKLDPVASPNRLRVAVVHDPPFVFKTTNGWTGYSVEVFEYLAKTLDLQYEYIEQSSRMYGEMLPDGSWNGIIGQVSSKKIDIGLGPIIKSQERLTVVDFSIPYYESAGLVIVSKREKLNNLPADFFLDFLTPECWLCVFGILFGFIIIFWMMDVVSPYSWRYHPESKRPQGVAILNCKESAWYVLGASLQQGDSCDPGSISCKLAIGSLWLFVACMTFMVSCNLSARLTVSGLNRGIQTLDQLIRQTKIPVKHPLPFSKTSLLRNYTIREQSVEYTFFKRMYEIENTLFETWVNITESSNQKSGTFFVSRYPITERYGTCFLRMQRWGFAKDVNHLLNLIQQNWIAFMESSLASYYVHSSCNMKIVGDRIGSWNYGIVLPKNSALTSMIDKALLQLKGDSILEALADRWWVKNNTNCMDLENTGLLLYELRGAFILFTTAIGTSMILFGIEILVWRCRKQPTDTVSHIWWADLFEEAN</sequence>
<dbReference type="InterPro" id="IPR019594">
    <property type="entry name" value="Glu/Gly-bd"/>
</dbReference>
<evidence type="ECO:0000313" key="14">
    <source>
        <dbReference type="EMBL" id="KAA0194187.1"/>
    </source>
</evidence>
<evidence type="ECO:0000259" key="13">
    <source>
        <dbReference type="SMART" id="SM00918"/>
    </source>
</evidence>
<feature type="domain" description="Ionotropic glutamate receptor L-glutamate and glycine-binding" evidence="13">
    <location>
        <begin position="122"/>
        <end position="178"/>
    </location>
</feature>
<dbReference type="Pfam" id="PF00060">
    <property type="entry name" value="Lig_chan"/>
    <property type="match status" value="1"/>
</dbReference>
<evidence type="ECO:0000256" key="3">
    <source>
        <dbReference type="ARBA" id="ARBA00022692"/>
    </source>
</evidence>
<keyword evidence="3 11" id="KW-0812">Transmembrane</keyword>
<protein>
    <recommendedName>
        <fullName evidence="16">Glutamate receptor</fullName>
    </recommendedName>
</protein>
<evidence type="ECO:0000256" key="2">
    <source>
        <dbReference type="ARBA" id="ARBA00022448"/>
    </source>
</evidence>
<evidence type="ECO:0000256" key="11">
    <source>
        <dbReference type="SAM" id="Phobius"/>
    </source>
</evidence>
<keyword evidence="15" id="KW-1185">Reference proteome</keyword>
<feature type="domain" description="Ionotropic glutamate receptor C-terminal" evidence="12">
    <location>
        <begin position="112"/>
        <end position="513"/>
    </location>
</feature>
<dbReference type="SUPFAM" id="SSF53850">
    <property type="entry name" value="Periplasmic binding protein-like II"/>
    <property type="match status" value="1"/>
</dbReference>
<dbReference type="Pfam" id="PF10613">
    <property type="entry name" value="Lig_chan-Glu_bd"/>
    <property type="match status" value="1"/>
</dbReference>
<dbReference type="InterPro" id="IPR001320">
    <property type="entry name" value="Iontro_rcpt_C"/>
</dbReference>
<evidence type="ECO:0000259" key="12">
    <source>
        <dbReference type="SMART" id="SM00079"/>
    </source>
</evidence>